<dbReference type="Proteomes" id="UP001318040">
    <property type="component" value="Chromosome 4"/>
</dbReference>
<comment type="similarity">
    <text evidence="2">Belongs to the metallo-beta-lactamase superfamily. Glyoxalase II family.</text>
</comment>
<dbReference type="GeneID" id="116938656"/>
<evidence type="ECO:0000256" key="1">
    <source>
        <dbReference type="ARBA" id="ARBA00001947"/>
    </source>
</evidence>
<dbReference type="InterPro" id="IPR001279">
    <property type="entry name" value="Metallo-B-lactamas"/>
</dbReference>
<dbReference type="AlphaFoldDB" id="A0AAJ7WMH2"/>
<dbReference type="InterPro" id="IPR035680">
    <property type="entry name" value="Clx_II_MBL"/>
</dbReference>
<reference evidence="8" key="1">
    <citation type="submission" date="2025-08" db="UniProtKB">
        <authorList>
            <consortium name="RefSeq"/>
        </authorList>
    </citation>
    <scope>IDENTIFICATION</scope>
    <source>
        <tissue evidence="8">Sperm</tissue>
    </source>
</reference>
<dbReference type="PANTHER" id="PTHR11935">
    <property type="entry name" value="BETA LACTAMASE DOMAIN"/>
    <property type="match status" value="1"/>
</dbReference>
<keyword evidence="4 8" id="KW-0378">Hydrolase</keyword>
<dbReference type="InterPro" id="IPR032282">
    <property type="entry name" value="HAGH_C"/>
</dbReference>
<evidence type="ECO:0000313" key="8">
    <source>
        <dbReference type="RefSeq" id="XP_032801968.1"/>
    </source>
</evidence>
<dbReference type="GO" id="GO:0019243">
    <property type="term" value="P:methylglyoxal catabolic process to D-lactate via S-lactoyl-glutathione"/>
    <property type="evidence" value="ECO:0007669"/>
    <property type="project" value="InterPro"/>
</dbReference>
<dbReference type="SUPFAM" id="SSF56281">
    <property type="entry name" value="Metallo-hydrolase/oxidoreductase"/>
    <property type="match status" value="1"/>
</dbReference>
<evidence type="ECO:0000259" key="6">
    <source>
        <dbReference type="SMART" id="SM00849"/>
    </source>
</evidence>
<name>A0AAJ7WMH2_PETMA</name>
<dbReference type="GO" id="GO:0005739">
    <property type="term" value="C:mitochondrion"/>
    <property type="evidence" value="ECO:0007669"/>
    <property type="project" value="TreeGrafter"/>
</dbReference>
<dbReference type="CDD" id="cd07723">
    <property type="entry name" value="hydroxyacylglutathione_hydrolase_MBL-fold"/>
    <property type="match status" value="1"/>
</dbReference>
<dbReference type="CTD" id="25953"/>
<dbReference type="GO" id="GO:0004416">
    <property type="term" value="F:hydroxyacylglutathione hydrolase activity"/>
    <property type="evidence" value="ECO:0007669"/>
    <property type="project" value="InterPro"/>
</dbReference>
<dbReference type="GO" id="GO:0046872">
    <property type="term" value="F:metal ion binding"/>
    <property type="evidence" value="ECO:0007669"/>
    <property type="project" value="UniProtKB-KW"/>
</dbReference>
<evidence type="ECO:0000256" key="5">
    <source>
        <dbReference type="ARBA" id="ARBA00022833"/>
    </source>
</evidence>
<dbReference type="SMART" id="SM00849">
    <property type="entry name" value="Lactamase_B"/>
    <property type="match status" value="1"/>
</dbReference>
<dbReference type="InterPro" id="IPR036866">
    <property type="entry name" value="RibonucZ/Hydroxyglut_hydro"/>
</dbReference>
<dbReference type="Gene3D" id="3.60.15.10">
    <property type="entry name" value="Ribonuclease Z/Hydroxyacylglutathione hydrolase-like"/>
    <property type="match status" value="1"/>
</dbReference>
<evidence type="ECO:0000256" key="2">
    <source>
        <dbReference type="ARBA" id="ARBA00006759"/>
    </source>
</evidence>
<accession>A0AAJ7WMH2</accession>
<dbReference type="InterPro" id="IPR017782">
    <property type="entry name" value="Hydroxyacylglutathione_Hdrlase"/>
</dbReference>
<dbReference type="NCBIfam" id="TIGR03413">
    <property type="entry name" value="GSH_gloB"/>
    <property type="match status" value="1"/>
</dbReference>
<dbReference type="PANTHER" id="PTHR11935:SF116">
    <property type="entry name" value="HYDROLASE PNKD-RELATED"/>
    <property type="match status" value="1"/>
</dbReference>
<dbReference type="KEGG" id="pmrn:116938656"/>
<evidence type="ECO:0000256" key="4">
    <source>
        <dbReference type="ARBA" id="ARBA00022801"/>
    </source>
</evidence>
<sequence length="319" mass="35438">MARAEKPLFFTLAYTLYTKTKLGYVYHKRQLKQAREQFPGGHSTVKPVIFNGLMISPVPIMTDNYGYMVTDLESRTAVVLDASDPQAIEVCIEQEGVTLEAILATHKHWDHSGGNQVLRKIYKCPVYGCPHDNIPGLTNPVADGEELRFGRLCFRARFTPGHTVGHMVYVLDGQPFGAPDCLFSGDLLFLAGCGRMFEGTPETMLSSLDIVSSLADSTLLFPGHECALDNLSFAVEMEPDNPAILQKLDWVAQQRREKLSTCPSSIGEEKQYNPFLRTRSTALQAVLGLVQPAGTEESDFHAQVLEDLRHRKDSFKGKS</sequence>
<keyword evidence="5" id="KW-0862">Zinc</keyword>
<dbReference type="Pfam" id="PF16123">
    <property type="entry name" value="HAGH_C"/>
    <property type="match status" value="1"/>
</dbReference>
<evidence type="ECO:0000256" key="3">
    <source>
        <dbReference type="ARBA" id="ARBA00022723"/>
    </source>
</evidence>
<proteinExistence type="inferred from homology"/>
<dbReference type="RefSeq" id="XP_032801968.1">
    <property type="nucleotide sequence ID" value="XM_032946077.1"/>
</dbReference>
<organism evidence="7 8">
    <name type="scientific">Petromyzon marinus</name>
    <name type="common">Sea lamprey</name>
    <dbReference type="NCBI Taxonomy" id="7757"/>
    <lineage>
        <taxon>Eukaryota</taxon>
        <taxon>Metazoa</taxon>
        <taxon>Chordata</taxon>
        <taxon>Craniata</taxon>
        <taxon>Vertebrata</taxon>
        <taxon>Cyclostomata</taxon>
        <taxon>Hyperoartia</taxon>
        <taxon>Petromyzontiformes</taxon>
        <taxon>Petromyzontidae</taxon>
        <taxon>Petromyzon</taxon>
    </lineage>
</organism>
<keyword evidence="3" id="KW-0479">Metal-binding</keyword>
<gene>
    <name evidence="8" type="primary">PNKD</name>
</gene>
<dbReference type="HAMAP" id="MF_01374">
    <property type="entry name" value="Glyoxalase_2"/>
    <property type="match status" value="1"/>
</dbReference>
<keyword evidence="7" id="KW-1185">Reference proteome</keyword>
<feature type="domain" description="Metallo-beta-lactamase" evidence="6">
    <location>
        <begin position="63"/>
        <end position="224"/>
    </location>
</feature>
<comment type="cofactor">
    <cofactor evidence="1">
        <name>Zn(2+)</name>
        <dbReference type="ChEBI" id="CHEBI:29105"/>
    </cofactor>
</comment>
<protein>
    <submittedName>
        <fullName evidence="8">Probable hydrolase PNKD</fullName>
    </submittedName>
</protein>
<dbReference type="Pfam" id="PF00753">
    <property type="entry name" value="Lactamase_B"/>
    <property type="match status" value="1"/>
</dbReference>
<evidence type="ECO:0000313" key="7">
    <source>
        <dbReference type="Proteomes" id="UP001318040"/>
    </source>
</evidence>